<evidence type="ECO:0000313" key="7">
    <source>
        <dbReference type="EMBL" id="MFC6883545.1"/>
    </source>
</evidence>
<keyword evidence="2" id="KW-0645">Protease</keyword>
<keyword evidence="6" id="KW-0732">Signal</keyword>
<feature type="signal peptide" evidence="6">
    <location>
        <begin position="1"/>
        <end position="25"/>
    </location>
</feature>
<evidence type="ECO:0000313" key="8">
    <source>
        <dbReference type="Proteomes" id="UP001596380"/>
    </source>
</evidence>
<evidence type="ECO:0000256" key="5">
    <source>
        <dbReference type="ARBA" id="ARBA00023157"/>
    </source>
</evidence>
<dbReference type="InterPro" id="IPR001316">
    <property type="entry name" value="Pept_S1A_streptogrisin"/>
</dbReference>
<proteinExistence type="inferred from homology"/>
<dbReference type="RefSeq" id="WP_160821171.1">
    <property type="nucleotide sequence ID" value="NZ_JBHSXE010000001.1"/>
</dbReference>
<evidence type="ECO:0000256" key="3">
    <source>
        <dbReference type="ARBA" id="ARBA00022801"/>
    </source>
</evidence>
<dbReference type="SUPFAM" id="SSF50494">
    <property type="entry name" value="Trypsin-like serine proteases"/>
    <property type="match status" value="1"/>
</dbReference>
<keyword evidence="5" id="KW-1015">Disulfide bond</keyword>
<accession>A0ABW2CRM0</accession>
<dbReference type="EMBL" id="JBHSXS010000020">
    <property type="protein sequence ID" value="MFC6883545.1"/>
    <property type="molecule type" value="Genomic_DNA"/>
</dbReference>
<name>A0ABW2CRM0_9ACTN</name>
<feature type="chain" id="PRO_5046046628" evidence="6">
    <location>
        <begin position="26"/>
        <end position="234"/>
    </location>
</feature>
<comment type="caution">
    <text evidence="7">The sequence shown here is derived from an EMBL/GenBank/DDBJ whole genome shotgun (WGS) entry which is preliminary data.</text>
</comment>
<gene>
    <name evidence="7" type="ORF">ACFQKB_27555</name>
</gene>
<evidence type="ECO:0000256" key="6">
    <source>
        <dbReference type="SAM" id="SignalP"/>
    </source>
</evidence>
<dbReference type="Gene3D" id="2.40.10.10">
    <property type="entry name" value="Trypsin-like serine proteases"/>
    <property type="match status" value="2"/>
</dbReference>
<sequence length="234" mass="23647">MRLRVAAIATSIAALLIGLAPAASASPPASTAPAASAPSSAAVPMLEGGRAVYAPGGVRCALGFNVRKADAYYFLTGGRCAKTGLTIYADSALTVPLGTVVAVAKISTALVRYFDPGIERPGSVYLYPGSQDIVHAGYPSVGQRICRSGPLTGVRCGTVTATNLTINFPEGTINGVARTNICIDPPELPGAPYFAGTMAVGLELGSGGSCSTGGGASYFQPVPEILNTFGLTVY</sequence>
<protein>
    <submittedName>
        <fullName evidence="7">S1 family peptidase</fullName>
    </submittedName>
</protein>
<dbReference type="InterPro" id="IPR009003">
    <property type="entry name" value="Peptidase_S1_PA"/>
</dbReference>
<reference evidence="8" key="1">
    <citation type="journal article" date="2019" name="Int. J. Syst. Evol. Microbiol.">
        <title>The Global Catalogue of Microorganisms (GCM) 10K type strain sequencing project: providing services to taxonomists for standard genome sequencing and annotation.</title>
        <authorList>
            <consortium name="The Broad Institute Genomics Platform"/>
            <consortium name="The Broad Institute Genome Sequencing Center for Infectious Disease"/>
            <person name="Wu L."/>
            <person name="Ma J."/>
        </authorList>
    </citation>
    <scope>NUCLEOTIDE SEQUENCE [LARGE SCALE GENOMIC DNA]</scope>
    <source>
        <strain evidence="8">JCM 3369</strain>
    </source>
</reference>
<keyword evidence="3" id="KW-0378">Hydrolase</keyword>
<dbReference type="Proteomes" id="UP001596380">
    <property type="component" value="Unassembled WGS sequence"/>
</dbReference>
<evidence type="ECO:0000256" key="4">
    <source>
        <dbReference type="ARBA" id="ARBA00022825"/>
    </source>
</evidence>
<comment type="similarity">
    <text evidence="1">Belongs to the peptidase S1 family.</text>
</comment>
<dbReference type="InterPro" id="IPR043504">
    <property type="entry name" value="Peptidase_S1_PA_chymotrypsin"/>
</dbReference>
<keyword evidence="4" id="KW-0720">Serine protease</keyword>
<evidence type="ECO:0000256" key="2">
    <source>
        <dbReference type="ARBA" id="ARBA00022670"/>
    </source>
</evidence>
<organism evidence="7 8">
    <name type="scientific">Actinomadura yumaensis</name>
    <dbReference type="NCBI Taxonomy" id="111807"/>
    <lineage>
        <taxon>Bacteria</taxon>
        <taxon>Bacillati</taxon>
        <taxon>Actinomycetota</taxon>
        <taxon>Actinomycetes</taxon>
        <taxon>Streptosporangiales</taxon>
        <taxon>Thermomonosporaceae</taxon>
        <taxon>Actinomadura</taxon>
    </lineage>
</organism>
<dbReference type="PRINTS" id="PR00861">
    <property type="entry name" value="ALYTICPTASE"/>
</dbReference>
<evidence type="ECO:0000256" key="1">
    <source>
        <dbReference type="ARBA" id="ARBA00007664"/>
    </source>
</evidence>
<dbReference type="CDD" id="cd21112">
    <property type="entry name" value="alphaLP-like"/>
    <property type="match status" value="1"/>
</dbReference>
<keyword evidence="8" id="KW-1185">Reference proteome</keyword>